<dbReference type="InterPro" id="IPR034154">
    <property type="entry name" value="TOPRIM_DnaG/twinkle"/>
</dbReference>
<accession>A0A1C6SU85</accession>
<dbReference type="AlphaFoldDB" id="A0A1C6SU85"/>
<evidence type="ECO:0000256" key="3">
    <source>
        <dbReference type="ARBA" id="ARBA00022840"/>
    </source>
</evidence>
<reference evidence="6 7" key="1">
    <citation type="submission" date="2016-06" db="EMBL/GenBank/DDBJ databases">
        <authorList>
            <person name="Kjaerup R.B."/>
            <person name="Dalgaard T.S."/>
            <person name="Juul-Madsen H.R."/>
        </authorList>
    </citation>
    <scope>NUCLEOTIDE SEQUENCE [LARGE SCALE GENOMIC DNA]</scope>
    <source>
        <strain evidence="6 7">DSM 43818</strain>
    </source>
</reference>
<dbReference type="STRING" id="145857.GA0070616_4584"/>
<dbReference type="RefSeq" id="WP_091086771.1">
    <property type="nucleotide sequence ID" value="NZ_FMHT01000003.1"/>
</dbReference>
<dbReference type="Pfam" id="PF08706">
    <property type="entry name" value="D5_N"/>
    <property type="match status" value="1"/>
</dbReference>
<dbReference type="PANTHER" id="PTHR35372">
    <property type="entry name" value="ATP BINDING PROTEIN-RELATED"/>
    <property type="match status" value="1"/>
</dbReference>
<evidence type="ECO:0000256" key="2">
    <source>
        <dbReference type="ARBA" id="ARBA00022801"/>
    </source>
</evidence>
<dbReference type="Gene3D" id="3.40.1360.10">
    <property type="match status" value="1"/>
</dbReference>
<dbReference type="InterPro" id="IPR014818">
    <property type="entry name" value="Phage/plasmid_primase_P4_C"/>
</dbReference>
<dbReference type="GO" id="GO:0005524">
    <property type="term" value="F:ATP binding"/>
    <property type="evidence" value="ECO:0007669"/>
    <property type="project" value="UniProtKB-KW"/>
</dbReference>
<sequence>MTLTEFLDRLKATDDADGWLAVCPAHADSRPSLRVAVGESGAVLLKCRAGCSTVDGEPGRLRPGAVLLALGMSVAELHNIDTTDAPTRARSTSTPASPAAVAALAAQLDRWAAAAAEPTDDARAAAEYAATRFGLYAADFARLGLGLATDLGGGPRLVVPFRDRDGVPRGYQARALDPKAKVRWLGAKSPEGESWAKVGYLPGEAGWAELVVTEGPGDGLTACATGYDVAFVRGAGLAASVADEVAALADGRPVVVCGDADPSGDRFARVLAAELAKRGLSARTVRPPVDGDDLTDWRKRHPDGFATEFIRAVVSAQDPGGLKNRLDAWTDADLTEVASARRLRDHLEETGSGVRFSPEAGFFILRDGVWRADKLDEVRTAAQDVAASIWAEAFELAEALKEVAQAGDKADAKELGARVAKLKAFAKAANSSKGIDAMVRELKALRGVAVDFEAFDRHHHLLAARNGVIDLRTGELRPHDPALLLTRMVDLDYDPAASAPRWEAFLREVFPHARHSGLPGYLRRLVGYGITGETGEQCFVVHWGQGANGKSVYTDTLTEVFRELVVTTPFATFEEKPSGGIPNDLAALKAARLVFAAEGEQGKPMAEAVLKRVTGRDSISARFMRKEFFEFRPTFLLQLATNFKPQFRGQDEGLWRRVKLIPWERYFKPEERDHKLGQKLLAEAPGILAWAVRGAVEWYRDGLGDPDAIRDATREYRETSDALAGLFPGTFVMEAGAKITARVAWDAYRQWCEDEALPARERWTRRAFFGELEARKATKKRANIGVVFEGIRLARPSDHTAEETSTEERTPAGPLAHSPSDTPSAGPSLDDVF</sequence>
<dbReference type="GO" id="GO:0004386">
    <property type="term" value="F:helicase activity"/>
    <property type="evidence" value="ECO:0007669"/>
    <property type="project" value="UniProtKB-KW"/>
</dbReference>
<dbReference type="CDD" id="cd01029">
    <property type="entry name" value="TOPRIM_primases"/>
    <property type="match status" value="1"/>
</dbReference>
<dbReference type="EMBL" id="FMHT01000003">
    <property type="protein sequence ID" value="SCL32902.1"/>
    <property type="molecule type" value="Genomic_DNA"/>
</dbReference>
<keyword evidence="1" id="KW-0547">Nucleotide-binding</keyword>
<dbReference type="InterPro" id="IPR006500">
    <property type="entry name" value="Helicase_put_C_phage/plasmid"/>
</dbReference>
<gene>
    <name evidence="6" type="ORF">GA0070616_4584</name>
</gene>
<dbReference type="GO" id="GO:0016787">
    <property type="term" value="F:hydrolase activity"/>
    <property type="evidence" value="ECO:0007669"/>
    <property type="project" value="UniProtKB-KW"/>
</dbReference>
<dbReference type="Gene3D" id="3.40.50.300">
    <property type="entry name" value="P-loop containing nucleotide triphosphate hydrolases"/>
    <property type="match status" value="1"/>
</dbReference>
<dbReference type="InterPro" id="IPR051620">
    <property type="entry name" value="ORF904-like_C"/>
</dbReference>
<dbReference type="InterPro" id="IPR027417">
    <property type="entry name" value="P-loop_NTPase"/>
</dbReference>
<evidence type="ECO:0000256" key="1">
    <source>
        <dbReference type="ARBA" id="ARBA00022741"/>
    </source>
</evidence>
<dbReference type="PANTHER" id="PTHR35372:SF2">
    <property type="entry name" value="SF3 HELICASE DOMAIN-CONTAINING PROTEIN"/>
    <property type="match status" value="1"/>
</dbReference>
<feature type="domain" description="SF3 helicase" evidence="5">
    <location>
        <begin position="517"/>
        <end position="676"/>
    </location>
</feature>
<dbReference type="PROSITE" id="PS51206">
    <property type="entry name" value="SF3_HELICASE_1"/>
    <property type="match status" value="1"/>
</dbReference>
<dbReference type="Proteomes" id="UP000199699">
    <property type="component" value="Unassembled WGS sequence"/>
</dbReference>
<dbReference type="NCBIfam" id="TIGR01613">
    <property type="entry name" value="primase_Cterm"/>
    <property type="match status" value="1"/>
</dbReference>
<name>A0A1C6SU85_9ACTN</name>
<keyword evidence="6" id="KW-0347">Helicase</keyword>
<protein>
    <submittedName>
        <fullName evidence="6">Putative DNA primase/helicase</fullName>
    </submittedName>
</protein>
<evidence type="ECO:0000256" key="4">
    <source>
        <dbReference type="SAM" id="MobiDB-lite"/>
    </source>
</evidence>
<proteinExistence type="predicted"/>
<dbReference type="InterPro" id="IPR014015">
    <property type="entry name" value="Helicase_SF3_DNA-vir"/>
</dbReference>
<keyword evidence="2" id="KW-0378">Hydrolase</keyword>
<keyword evidence="7" id="KW-1185">Reference proteome</keyword>
<feature type="compositionally biased region" description="Basic and acidic residues" evidence="4">
    <location>
        <begin position="795"/>
        <end position="810"/>
    </location>
</feature>
<dbReference type="SMART" id="SM00885">
    <property type="entry name" value="D5_N"/>
    <property type="match status" value="1"/>
</dbReference>
<organism evidence="6 7">
    <name type="scientific">Micromonospora nigra</name>
    <dbReference type="NCBI Taxonomy" id="145857"/>
    <lineage>
        <taxon>Bacteria</taxon>
        <taxon>Bacillati</taxon>
        <taxon>Actinomycetota</taxon>
        <taxon>Actinomycetes</taxon>
        <taxon>Micromonosporales</taxon>
        <taxon>Micromonosporaceae</taxon>
        <taxon>Micromonospora</taxon>
    </lineage>
</organism>
<evidence type="ECO:0000313" key="7">
    <source>
        <dbReference type="Proteomes" id="UP000199699"/>
    </source>
</evidence>
<evidence type="ECO:0000259" key="5">
    <source>
        <dbReference type="PROSITE" id="PS51206"/>
    </source>
</evidence>
<keyword evidence="3" id="KW-0067">ATP-binding</keyword>
<evidence type="ECO:0000313" key="6">
    <source>
        <dbReference type="EMBL" id="SCL32902.1"/>
    </source>
</evidence>
<dbReference type="OrthoDB" id="9763644at2"/>
<dbReference type="Pfam" id="PF13155">
    <property type="entry name" value="Toprim_2"/>
    <property type="match status" value="1"/>
</dbReference>
<feature type="region of interest" description="Disordered" evidence="4">
    <location>
        <begin position="795"/>
        <end position="833"/>
    </location>
</feature>